<dbReference type="InterPro" id="IPR024072">
    <property type="entry name" value="DHFR-like_dom_sf"/>
</dbReference>
<dbReference type="InterPro" id="IPR050765">
    <property type="entry name" value="Riboflavin_Biosynth_HTPR"/>
</dbReference>
<reference evidence="2" key="2">
    <citation type="submission" date="2020-09" db="EMBL/GenBank/DDBJ databases">
        <authorList>
            <person name="Sun Q."/>
            <person name="Ohkuma M."/>
        </authorList>
    </citation>
    <scope>NUCLEOTIDE SEQUENCE</scope>
    <source>
        <strain evidence="2">JCM 14371</strain>
    </source>
</reference>
<accession>A0A917PL45</accession>
<gene>
    <name evidence="2" type="ORF">GCM10008939_28570</name>
</gene>
<feature type="domain" description="Bacterial bifunctional deaminase-reductase C-terminal" evidence="1">
    <location>
        <begin position="91"/>
        <end position="164"/>
    </location>
</feature>
<keyword evidence="3" id="KW-1185">Reference proteome</keyword>
<comment type="caution">
    <text evidence="2">The sequence shown here is derived from an EMBL/GenBank/DDBJ whole genome shotgun (WGS) entry which is preliminary data.</text>
</comment>
<evidence type="ECO:0000259" key="1">
    <source>
        <dbReference type="Pfam" id="PF01872"/>
    </source>
</evidence>
<proteinExistence type="predicted"/>
<evidence type="ECO:0000313" key="2">
    <source>
        <dbReference type="EMBL" id="GGJ82935.1"/>
    </source>
</evidence>
<dbReference type="GO" id="GO:0009231">
    <property type="term" value="P:riboflavin biosynthetic process"/>
    <property type="evidence" value="ECO:0007669"/>
    <property type="project" value="InterPro"/>
</dbReference>
<dbReference type="AlphaFoldDB" id="A0A917PL45"/>
<name>A0A917PL45_9DEIO</name>
<dbReference type="PANTHER" id="PTHR38011">
    <property type="entry name" value="DIHYDROFOLATE REDUCTASE FAMILY PROTEIN (AFU_ORTHOLOGUE AFUA_8G06820)"/>
    <property type="match status" value="1"/>
</dbReference>
<dbReference type="Gene3D" id="3.40.430.10">
    <property type="entry name" value="Dihydrofolate Reductase, subunit A"/>
    <property type="match status" value="1"/>
</dbReference>
<reference evidence="2" key="1">
    <citation type="journal article" date="2014" name="Int. J. Syst. Evol. Microbiol.">
        <title>Complete genome sequence of Corynebacterium casei LMG S-19264T (=DSM 44701T), isolated from a smear-ripened cheese.</title>
        <authorList>
            <consortium name="US DOE Joint Genome Institute (JGI-PGF)"/>
            <person name="Walter F."/>
            <person name="Albersmeier A."/>
            <person name="Kalinowski J."/>
            <person name="Ruckert C."/>
        </authorList>
    </citation>
    <scope>NUCLEOTIDE SEQUENCE</scope>
    <source>
        <strain evidence="2">JCM 14371</strain>
    </source>
</reference>
<organism evidence="2 3">
    <name type="scientific">Deinococcus aquiradiocola</name>
    <dbReference type="NCBI Taxonomy" id="393059"/>
    <lineage>
        <taxon>Bacteria</taxon>
        <taxon>Thermotogati</taxon>
        <taxon>Deinococcota</taxon>
        <taxon>Deinococci</taxon>
        <taxon>Deinococcales</taxon>
        <taxon>Deinococcaceae</taxon>
        <taxon>Deinococcus</taxon>
    </lineage>
</organism>
<dbReference type="Pfam" id="PF01872">
    <property type="entry name" value="RibD_C"/>
    <property type="match status" value="1"/>
</dbReference>
<dbReference type="Proteomes" id="UP000635726">
    <property type="component" value="Unassembled WGS sequence"/>
</dbReference>
<dbReference type="GO" id="GO:0008703">
    <property type="term" value="F:5-amino-6-(5-phosphoribosylamino)uracil reductase activity"/>
    <property type="evidence" value="ECO:0007669"/>
    <property type="project" value="InterPro"/>
</dbReference>
<sequence length="173" mass="18345">MSVFVGVSLDGFIARADHGLEWLDAVRTDPPEDTGYAALMASADAVVMGRRTYDAVLGFPGWPFARQRVTVLTHRPPPGSAHGETFAQGPLPDVLDSLRAGGARHVYLDGGVTVRQGLAARRVTHLTLSWVPVLLGRGVPLFGPDVPEGAWTLTGSQAFPSGLVQATYEARGT</sequence>
<dbReference type="InterPro" id="IPR002734">
    <property type="entry name" value="RibDG_C"/>
</dbReference>
<protein>
    <submittedName>
        <fullName evidence="2">Deaminase</fullName>
    </submittedName>
</protein>
<evidence type="ECO:0000313" key="3">
    <source>
        <dbReference type="Proteomes" id="UP000635726"/>
    </source>
</evidence>
<dbReference type="SUPFAM" id="SSF53597">
    <property type="entry name" value="Dihydrofolate reductase-like"/>
    <property type="match status" value="1"/>
</dbReference>
<dbReference type="PANTHER" id="PTHR38011:SF11">
    <property type="entry name" value="2,5-DIAMINO-6-RIBOSYLAMINO-4(3H)-PYRIMIDINONE 5'-PHOSPHATE REDUCTASE"/>
    <property type="match status" value="1"/>
</dbReference>
<dbReference type="EMBL" id="BMOE01000011">
    <property type="protein sequence ID" value="GGJ82935.1"/>
    <property type="molecule type" value="Genomic_DNA"/>
</dbReference>